<feature type="non-terminal residue" evidence="2">
    <location>
        <position position="1"/>
    </location>
</feature>
<accession>A0A6J4H599</accession>
<evidence type="ECO:0000313" key="2">
    <source>
        <dbReference type="EMBL" id="CAA9212888.1"/>
    </source>
</evidence>
<feature type="compositionally biased region" description="Basic and acidic residues" evidence="1">
    <location>
        <begin position="60"/>
        <end position="80"/>
    </location>
</feature>
<gene>
    <name evidence="2" type="ORF">AVDCRST_MAG04-210</name>
</gene>
<dbReference type="AlphaFoldDB" id="A0A6J4H599"/>
<evidence type="ECO:0000256" key="1">
    <source>
        <dbReference type="SAM" id="MobiDB-lite"/>
    </source>
</evidence>
<name>A0A6J4H599_9PROT</name>
<sequence>TLAASPWAARCRPPPCFRAGGGRRIRRGAVQRVNGHGRGWHRRAARPLRPARLRAARRHAVADRRLRPAGRGDGDGGPRL</sequence>
<proteinExistence type="predicted"/>
<organism evidence="2">
    <name type="scientific">uncultured Acetobacteraceae bacterium</name>
    <dbReference type="NCBI Taxonomy" id="169975"/>
    <lineage>
        <taxon>Bacteria</taxon>
        <taxon>Pseudomonadati</taxon>
        <taxon>Pseudomonadota</taxon>
        <taxon>Alphaproteobacteria</taxon>
        <taxon>Acetobacterales</taxon>
        <taxon>Acetobacteraceae</taxon>
        <taxon>environmental samples</taxon>
    </lineage>
</organism>
<feature type="region of interest" description="Disordered" evidence="1">
    <location>
        <begin position="55"/>
        <end position="80"/>
    </location>
</feature>
<protein>
    <submittedName>
        <fullName evidence="2">Uncharacterized protein</fullName>
    </submittedName>
</protein>
<feature type="non-terminal residue" evidence="2">
    <location>
        <position position="80"/>
    </location>
</feature>
<reference evidence="2" key="1">
    <citation type="submission" date="2020-02" db="EMBL/GenBank/DDBJ databases">
        <authorList>
            <person name="Meier V. D."/>
        </authorList>
    </citation>
    <scope>NUCLEOTIDE SEQUENCE</scope>
    <source>
        <strain evidence="2">AVDCRST_MAG04</strain>
    </source>
</reference>
<dbReference type="EMBL" id="CADCTL010000012">
    <property type="protein sequence ID" value="CAA9212888.1"/>
    <property type="molecule type" value="Genomic_DNA"/>
</dbReference>